<dbReference type="AlphaFoldDB" id="A0AAV4Y2T9"/>
<protein>
    <submittedName>
        <fullName evidence="2">Uncharacterized protein</fullName>
    </submittedName>
</protein>
<dbReference type="EMBL" id="BPLR01001350">
    <property type="protein sequence ID" value="GIZ01801.1"/>
    <property type="molecule type" value="Genomic_DNA"/>
</dbReference>
<dbReference type="Proteomes" id="UP001054945">
    <property type="component" value="Unassembled WGS sequence"/>
</dbReference>
<reference evidence="2 3" key="1">
    <citation type="submission" date="2021-06" db="EMBL/GenBank/DDBJ databases">
        <title>Caerostris extrusa draft genome.</title>
        <authorList>
            <person name="Kono N."/>
            <person name="Arakawa K."/>
        </authorList>
    </citation>
    <scope>NUCLEOTIDE SEQUENCE [LARGE SCALE GENOMIC DNA]</scope>
</reference>
<evidence type="ECO:0000313" key="3">
    <source>
        <dbReference type="Proteomes" id="UP001054945"/>
    </source>
</evidence>
<accession>A0AAV4Y2T9</accession>
<sequence length="161" mass="18673">MLLINFSAVKRLTKKKKRLLKSSTTLNDRKKQVRKRKELPPSRRGKGKTFKKSPYNRGVQHYFFKNKIKYRQPRAFVYYGASRSPLKRERSLAGSDVTREKPVSFSHPPPPPFRTGVVWGRERHLCLRANSCAAQTVDVGGAKRAVLYLCVARYMLPLRIR</sequence>
<feature type="region of interest" description="Disordered" evidence="1">
    <location>
        <begin position="21"/>
        <end position="52"/>
    </location>
</feature>
<keyword evidence="3" id="KW-1185">Reference proteome</keyword>
<gene>
    <name evidence="2" type="ORF">CEXT_237591</name>
</gene>
<evidence type="ECO:0000313" key="2">
    <source>
        <dbReference type="EMBL" id="GIZ01801.1"/>
    </source>
</evidence>
<feature type="compositionally biased region" description="Basic residues" evidence="1">
    <location>
        <begin position="31"/>
        <end position="51"/>
    </location>
</feature>
<proteinExistence type="predicted"/>
<comment type="caution">
    <text evidence="2">The sequence shown here is derived from an EMBL/GenBank/DDBJ whole genome shotgun (WGS) entry which is preliminary data.</text>
</comment>
<organism evidence="2 3">
    <name type="scientific">Caerostris extrusa</name>
    <name type="common">Bark spider</name>
    <name type="synonym">Caerostris bankana</name>
    <dbReference type="NCBI Taxonomy" id="172846"/>
    <lineage>
        <taxon>Eukaryota</taxon>
        <taxon>Metazoa</taxon>
        <taxon>Ecdysozoa</taxon>
        <taxon>Arthropoda</taxon>
        <taxon>Chelicerata</taxon>
        <taxon>Arachnida</taxon>
        <taxon>Araneae</taxon>
        <taxon>Araneomorphae</taxon>
        <taxon>Entelegynae</taxon>
        <taxon>Araneoidea</taxon>
        <taxon>Araneidae</taxon>
        <taxon>Caerostris</taxon>
    </lineage>
</organism>
<name>A0AAV4Y2T9_CAEEX</name>
<evidence type="ECO:0000256" key="1">
    <source>
        <dbReference type="SAM" id="MobiDB-lite"/>
    </source>
</evidence>